<organism evidence="3 4">
    <name type="scientific">Ramazzottius varieornatus</name>
    <name type="common">Water bear</name>
    <name type="synonym">Tardigrade</name>
    <dbReference type="NCBI Taxonomy" id="947166"/>
    <lineage>
        <taxon>Eukaryota</taxon>
        <taxon>Metazoa</taxon>
        <taxon>Ecdysozoa</taxon>
        <taxon>Tardigrada</taxon>
        <taxon>Eutardigrada</taxon>
        <taxon>Parachela</taxon>
        <taxon>Hypsibioidea</taxon>
        <taxon>Ramazzottiidae</taxon>
        <taxon>Ramazzottius</taxon>
    </lineage>
</organism>
<dbReference type="SUPFAM" id="SSF50729">
    <property type="entry name" value="PH domain-like"/>
    <property type="match status" value="1"/>
</dbReference>
<gene>
    <name evidence="3" type="primary">RvY_01139</name>
    <name evidence="3" type="synonym">RvY_01139.1</name>
    <name evidence="3" type="ORF">RvY_01139-1</name>
</gene>
<dbReference type="Proteomes" id="UP000186922">
    <property type="component" value="Unassembled WGS sequence"/>
</dbReference>
<comment type="caution">
    <text evidence="3">The sequence shown here is derived from an EMBL/GenBank/DDBJ whole genome shotgun (WGS) entry which is preliminary data.</text>
</comment>
<keyword evidence="4" id="KW-1185">Reference proteome</keyword>
<feature type="compositionally biased region" description="Polar residues" evidence="1">
    <location>
        <begin position="350"/>
        <end position="363"/>
    </location>
</feature>
<evidence type="ECO:0000313" key="3">
    <source>
        <dbReference type="EMBL" id="GAU88439.1"/>
    </source>
</evidence>
<evidence type="ECO:0000313" key="4">
    <source>
        <dbReference type="Proteomes" id="UP000186922"/>
    </source>
</evidence>
<dbReference type="PROSITE" id="PS50003">
    <property type="entry name" value="PH_DOMAIN"/>
    <property type="match status" value="1"/>
</dbReference>
<protein>
    <recommendedName>
        <fullName evidence="2">PH domain-containing protein</fullName>
    </recommendedName>
</protein>
<evidence type="ECO:0000259" key="2">
    <source>
        <dbReference type="PROSITE" id="PS50003"/>
    </source>
</evidence>
<feature type="compositionally biased region" description="Basic and acidic residues" evidence="1">
    <location>
        <begin position="302"/>
        <end position="328"/>
    </location>
</feature>
<feature type="region of interest" description="Disordered" evidence="1">
    <location>
        <begin position="302"/>
        <end position="408"/>
    </location>
</feature>
<name>A0A1D1UF90_RAMVA</name>
<proteinExistence type="predicted"/>
<dbReference type="AlphaFoldDB" id="A0A1D1UF90"/>
<dbReference type="OrthoDB" id="10190897at2759"/>
<dbReference type="InterPro" id="IPR001849">
    <property type="entry name" value="PH_domain"/>
</dbReference>
<reference evidence="3 4" key="1">
    <citation type="journal article" date="2016" name="Nat. Commun.">
        <title>Extremotolerant tardigrade genome and improved radiotolerance of human cultured cells by tardigrade-unique protein.</title>
        <authorList>
            <person name="Hashimoto T."/>
            <person name="Horikawa D.D."/>
            <person name="Saito Y."/>
            <person name="Kuwahara H."/>
            <person name="Kozuka-Hata H."/>
            <person name="Shin-I T."/>
            <person name="Minakuchi Y."/>
            <person name="Ohishi K."/>
            <person name="Motoyama A."/>
            <person name="Aizu T."/>
            <person name="Enomoto A."/>
            <person name="Kondo K."/>
            <person name="Tanaka S."/>
            <person name="Hara Y."/>
            <person name="Koshikawa S."/>
            <person name="Sagara H."/>
            <person name="Miura T."/>
            <person name="Yokobori S."/>
            <person name="Miyagawa K."/>
            <person name="Suzuki Y."/>
            <person name="Kubo T."/>
            <person name="Oyama M."/>
            <person name="Kohara Y."/>
            <person name="Fujiyama A."/>
            <person name="Arakawa K."/>
            <person name="Katayama T."/>
            <person name="Toyoda A."/>
            <person name="Kunieda T."/>
        </authorList>
    </citation>
    <scope>NUCLEOTIDE SEQUENCE [LARGE SCALE GENOMIC DNA]</scope>
    <source>
        <strain evidence="3 4">YOKOZUNA-1</strain>
    </source>
</reference>
<accession>A0A1D1UF90</accession>
<feature type="domain" description="PH" evidence="2">
    <location>
        <begin position="20"/>
        <end position="134"/>
    </location>
</feature>
<evidence type="ECO:0000256" key="1">
    <source>
        <dbReference type="SAM" id="MobiDB-lite"/>
    </source>
</evidence>
<sequence>MDYTSSMTLGDPEFPPKNGVIIKQGEIFVQENRRFLFAKWKVWRKRFVTLRYRAKAATSLLQIDPPNALVTSSVSHTLTSRSSTEIIDSSGPQDLASAKVLQLVIDEHSEPVILKHQNMDEMNDWLAAFRLVSALGETSSICSDTDSSTWTCSQAAASPVISESPITSFPLDVPTIFLVRLGPCPTQQELGFSVDCDYELHIDSHEFSLHVISSTTNPSSHHNSNNSVPHSNTSAWPLSAVHKVVVEEQKLEDGKITKNIICVSVSKPGSTEEKPYVLTIVPAVDCAKLYNRLNVTAARLHNADHRSTDHNADHRSTESEHSIVRSEKPTLVSKRRPGSERMRKKPLLNLIQQSSLMSSTEQLSPVLPRLPPRDRPFDPQSSARRSQKLTRLAFADSRESSGSADVES</sequence>
<dbReference type="EMBL" id="BDGG01000001">
    <property type="protein sequence ID" value="GAU88439.1"/>
    <property type="molecule type" value="Genomic_DNA"/>
</dbReference>